<gene>
    <name evidence="2" type="ORF">C8D84_101360</name>
</gene>
<accession>A0A2V2ABV4</accession>
<dbReference type="AlphaFoldDB" id="A0A2V2ABV4"/>
<dbReference type="Pfam" id="PF07693">
    <property type="entry name" value="KAP_NTPase"/>
    <property type="match status" value="1"/>
</dbReference>
<comment type="caution">
    <text evidence="2">The sequence shown here is derived from an EMBL/GenBank/DDBJ whole genome shotgun (WGS) entry which is preliminary data.</text>
</comment>
<dbReference type="Gene3D" id="3.40.50.300">
    <property type="entry name" value="P-loop containing nucleotide triphosphate hydrolases"/>
    <property type="match status" value="1"/>
</dbReference>
<name>A0A2V2ABV4_PSYIM</name>
<evidence type="ECO:0000313" key="3">
    <source>
        <dbReference type="Proteomes" id="UP000245655"/>
    </source>
</evidence>
<dbReference type="Proteomes" id="UP000245655">
    <property type="component" value="Unassembled WGS sequence"/>
</dbReference>
<keyword evidence="3" id="KW-1185">Reference proteome</keyword>
<organism evidence="2 3">
    <name type="scientific">Psychrobacter immobilis</name>
    <dbReference type="NCBI Taxonomy" id="498"/>
    <lineage>
        <taxon>Bacteria</taxon>
        <taxon>Pseudomonadati</taxon>
        <taxon>Pseudomonadota</taxon>
        <taxon>Gammaproteobacteria</taxon>
        <taxon>Moraxellales</taxon>
        <taxon>Moraxellaceae</taxon>
        <taxon>Psychrobacter</taxon>
    </lineage>
</organism>
<feature type="domain" description="KAP NTPase" evidence="1">
    <location>
        <begin position="9"/>
        <end position="174"/>
    </location>
</feature>
<dbReference type="EMBL" id="QGGM01000001">
    <property type="protein sequence ID" value="PWK15409.1"/>
    <property type="molecule type" value="Genomic_DNA"/>
</dbReference>
<protein>
    <submittedName>
        <fullName evidence="2">KAP-like P-loop domain-containing protein</fullName>
    </submittedName>
</protein>
<proteinExistence type="predicted"/>
<reference evidence="2 3" key="1">
    <citation type="submission" date="2018-05" db="EMBL/GenBank/DDBJ databases">
        <title>Genomic Encyclopedia of Type Strains, Phase IV (KMG-IV): sequencing the most valuable type-strain genomes for metagenomic binning, comparative biology and taxonomic classification.</title>
        <authorList>
            <person name="Goeker M."/>
        </authorList>
    </citation>
    <scope>NUCLEOTIDE SEQUENCE [LARGE SCALE GENOMIC DNA]</scope>
    <source>
        <strain evidence="2 3">DSM 7229</strain>
    </source>
</reference>
<dbReference type="RefSeq" id="WP_109589556.1">
    <property type="nucleotide sequence ID" value="NZ_CAJGZY010000001.1"/>
</dbReference>
<evidence type="ECO:0000259" key="1">
    <source>
        <dbReference type="Pfam" id="PF07693"/>
    </source>
</evidence>
<dbReference type="InterPro" id="IPR011646">
    <property type="entry name" value="KAP_P-loop"/>
</dbReference>
<dbReference type="GeneID" id="60254130"/>
<evidence type="ECO:0000313" key="2">
    <source>
        <dbReference type="EMBL" id="PWK15409.1"/>
    </source>
</evidence>
<dbReference type="SUPFAM" id="SSF52540">
    <property type="entry name" value="P-loop containing nucleoside triphosphate hydrolases"/>
    <property type="match status" value="1"/>
</dbReference>
<sequence>MANVTNLEKKLVKLIETEKPCAIALTGEWGVGKTHLWNEIRDNNGKSFSGKKYAYVSLFGLDSLASLKSAIAIEVHKSVGVSDSIWKKDILKPTKKFLSSLTGSSIGTTSDVRIGLNLGNNIITSVVFSHLKNTLVCLDDIERKSDSLPMSEILGLINYLRNERKCQILMITHDEESEDKEYFDKNKEKVFDEVLILDDSLSIIKREISDVETFPIYEKFYQNMDVRNLRFYQRVQKVYQEIIKYSSSLSKLSKEEILRQILIIKLVNDIPKVLDIDMKELELYFSEDGLDDRLDIFLKNDDEALKANVRTKKDDVEKNLSKFYPNFRMKGWTEVVIELITNIDIDSEKFEKTLNQDLINEQDLENDREKEILITEHHSLNAGENFDKRLFESSLKQIGRENLTNLSFYCNTLKQNGEIALSIHLEGLVKDYIRRKVSESSDYWHKEKWYFFGIESYDIFYDYLVQVVKDRKLEIKQRNDINLICEAFKRFYQSGYNSEELYEAMRDIQEDDLKAVLWQPIDNERDRKQYIRKILQHPVFRFRKIVQIIFTNETILSDRTWILVDINYRKNILFSPFQPSILLLKSEELRGWIIKLLRERIVEKPSTKAAIENWLEYSNNLKNLNS</sequence>
<dbReference type="InterPro" id="IPR027417">
    <property type="entry name" value="P-loop_NTPase"/>
</dbReference>